<evidence type="ECO:0000313" key="4">
    <source>
        <dbReference type="Proteomes" id="UP000248557"/>
    </source>
</evidence>
<dbReference type="Pfam" id="PF13439">
    <property type="entry name" value="Glyco_transf_4"/>
    <property type="match status" value="1"/>
</dbReference>
<evidence type="ECO:0000313" key="3">
    <source>
        <dbReference type="EMBL" id="RAP02923.1"/>
    </source>
</evidence>
<dbReference type="AlphaFoldDB" id="A0A328Q085"/>
<feature type="domain" description="Glycosyltransferase subfamily 4-like N-terminal" evidence="2">
    <location>
        <begin position="25"/>
        <end position="191"/>
    </location>
</feature>
<protein>
    <submittedName>
        <fullName evidence="3">Glycosyltransferase</fullName>
    </submittedName>
</protein>
<name>A0A328Q085_9EURY</name>
<keyword evidence="3" id="KW-0808">Transferase</keyword>
<dbReference type="GO" id="GO:0016757">
    <property type="term" value="F:glycosyltransferase activity"/>
    <property type="evidence" value="ECO:0007669"/>
    <property type="project" value="InterPro"/>
</dbReference>
<dbReference type="InterPro" id="IPR050194">
    <property type="entry name" value="Glycosyltransferase_grp1"/>
</dbReference>
<evidence type="ECO:0000259" key="1">
    <source>
        <dbReference type="Pfam" id="PF00534"/>
    </source>
</evidence>
<dbReference type="EMBL" id="NGJK01000062">
    <property type="protein sequence ID" value="RAP02923.1"/>
    <property type="molecule type" value="Genomic_DNA"/>
</dbReference>
<sequence length="383" mass="43707">MGERYMNICIVTEYFPHSENLEIKGGVEVCAFNEAQQLSKYNNITVLTSNDENNTDDFYIDNIHVICCGNKRNYTQKGSFTKRLLFMKDAYAVGCNLKDMDLIIGYNFITYPVAWKISQKLDIPIVARYHDVWIGRWIDTMGVSGIFGEALERYFLKQDIDLILPVSDYTKNNLLPYFPEERIKTVHNIVDFPSVTSKPYTNPTIACVARLVEYKRVEDLIRAISIIKDSIPKIQCKIIGTGPLESQLKQLSKELDLDDNIEFLGFVEKHEDVMKVVNSSKIFCLPSVVEGFGIVIIEALSLKTPFVAAEIPPVVEASGRKGGLFYEPKNYKQLAKSLLKLLTDDKLYSQLQKEGYIQSKNYTKEAIGSRLNDIFNNIEEKKK</sequence>
<comment type="caution">
    <text evidence="3">The sequence shown here is derived from an EMBL/GenBank/DDBJ whole genome shotgun (WGS) entry which is preliminary data.</text>
</comment>
<organism evidence="3 4">
    <name type="scientific">Methanosphaera stadtmanae</name>
    <dbReference type="NCBI Taxonomy" id="2317"/>
    <lineage>
        <taxon>Archaea</taxon>
        <taxon>Methanobacteriati</taxon>
        <taxon>Methanobacteriota</taxon>
        <taxon>Methanomada group</taxon>
        <taxon>Methanobacteria</taxon>
        <taxon>Methanobacteriales</taxon>
        <taxon>Methanobacteriaceae</taxon>
        <taxon>Methanosphaera</taxon>
    </lineage>
</organism>
<proteinExistence type="predicted"/>
<evidence type="ECO:0000259" key="2">
    <source>
        <dbReference type="Pfam" id="PF13439"/>
    </source>
</evidence>
<dbReference type="Proteomes" id="UP000248557">
    <property type="component" value="Unassembled WGS sequence"/>
</dbReference>
<reference evidence="3 4" key="1">
    <citation type="submission" date="2017-05" db="EMBL/GenBank/DDBJ databases">
        <title>Host range expansion of the Methanosphaera genus to humans and monogastric animals involves recent and extensive reduction in genome content.</title>
        <authorList>
            <person name="Hoedt E.C."/>
            <person name="Volmer J.G."/>
            <person name="Parks D.H."/>
            <person name="Rosewarne C.P."/>
            <person name="Denman S.E."/>
            <person name="Mcsweeney C.S."/>
            <person name="O Cuiv P."/>
            <person name="Hugenholtz P."/>
            <person name="Tyson G.W."/>
            <person name="Morrison M."/>
        </authorList>
    </citation>
    <scope>NUCLEOTIDE SEQUENCE [LARGE SCALE GENOMIC DNA]</scope>
    <source>
        <strain evidence="3 4">PA5</strain>
    </source>
</reference>
<dbReference type="InterPro" id="IPR028098">
    <property type="entry name" value="Glyco_trans_4-like_N"/>
</dbReference>
<dbReference type="CDD" id="cd03801">
    <property type="entry name" value="GT4_PimA-like"/>
    <property type="match status" value="1"/>
</dbReference>
<dbReference type="Pfam" id="PF00534">
    <property type="entry name" value="Glycos_transf_1"/>
    <property type="match status" value="1"/>
</dbReference>
<dbReference type="SUPFAM" id="SSF53756">
    <property type="entry name" value="UDP-Glycosyltransferase/glycogen phosphorylase"/>
    <property type="match status" value="1"/>
</dbReference>
<gene>
    <name evidence="3" type="ORF">CA615_04910</name>
</gene>
<dbReference type="InterPro" id="IPR001296">
    <property type="entry name" value="Glyco_trans_1"/>
</dbReference>
<accession>A0A328Q085</accession>
<feature type="domain" description="Glycosyl transferase family 1" evidence="1">
    <location>
        <begin position="197"/>
        <end position="356"/>
    </location>
</feature>
<dbReference type="Gene3D" id="3.40.50.2000">
    <property type="entry name" value="Glycogen Phosphorylase B"/>
    <property type="match status" value="2"/>
</dbReference>
<dbReference type="PANTHER" id="PTHR45947:SF14">
    <property type="entry name" value="SLL1723 PROTEIN"/>
    <property type="match status" value="1"/>
</dbReference>
<dbReference type="PANTHER" id="PTHR45947">
    <property type="entry name" value="SULFOQUINOVOSYL TRANSFERASE SQD2"/>
    <property type="match status" value="1"/>
</dbReference>